<gene>
    <name evidence="1" type="ORF">SAMN05216274_1221</name>
</gene>
<evidence type="ECO:0000313" key="2">
    <source>
        <dbReference type="Proteomes" id="UP000199681"/>
    </source>
</evidence>
<keyword evidence="2" id="KW-1185">Reference proteome</keyword>
<comment type="caution">
    <text evidence="1">The sequence shown here is derived from an EMBL/GenBank/DDBJ whole genome shotgun (WGS) entry which is preliminary data.</text>
</comment>
<evidence type="ECO:0000313" key="1">
    <source>
        <dbReference type="EMBL" id="SFH92328.1"/>
    </source>
</evidence>
<organism evidence="1 2">
    <name type="scientific">Cryobacterium levicorallinum</name>
    <dbReference type="NCBI Taxonomy" id="995038"/>
    <lineage>
        <taxon>Bacteria</taxon>
        <taxon>Bacillati</taxon>
        <taxon>Actinomycetota</taxon>
        <taxon>Actinomycetes</taxon>
        <taxon>Micrococcales</taxon>
        <taxon>Microbacteriaceae</taxon>
        <taxon>Cryobacterium</taxon>
    </lineage>
</organism>
<accession>A0ABY1EHY7</accession>
<protein>
    <submittedName>
        <fullName evidence="1">Uncharacterized protein</fullName>
    </submittedName>
</protein>
<proteinExistence type="predicted"/>
<reference evidence="1 2" key="1">
    <citation type="submission" date="2016-10" db="EMBL/GenBank/DDBJ databases">
        <authorList>
            <person name="Varghese N."/>
            <person name="Submissions S."/>
        </authorList>
    </citation>
    <scope>NUCLEOTIDE SEQUENCE [LARGE SCALE GENOMIC DNA]</scope>
    <source>
        <strain evidence="1 2">GMCC 1.11211</strain>
    </source>
</reference>
<dbReference type="EMBL" id="FOPW01000022">
    <property type="protein sequence ID" value="SFH92328.1"/>
    <property type="molecule type" value="Genomic_DNA"/>
</dbReference>
<name>A0ABY1EHY7_9MICO</name>
<dbReference type="Proteomes" id="UP000199681">
    <property type="component" value="Unassembled WGS sequence"/>
</dbReference>
<feature type="non-terminal residue" evidence="1">
    <location>
        <position position="1"/>
    </location>
</feature>
<sequence>VIPAFVKGNSFPALYDTIRDDPGALSKVDREGESS</sequence>